<accession>A0A150IUP2</accession>
<accession>A0A150J2E0</accession>
<protein>
    <submittedName>
        <fullName evidence="4">Xanthine-guanine phosphoribosyltransferase</fullName>
    </submittedName>
</protein>
<dbReference type="Pfam" id="PF00156">
    <property type="entry name" value="Pribosyltran"/>
    <property type="match status" value="1"/>
</dbReference>
<dbReference type="InterPro" id="IPR000836">
    <property type="entry name" value="PRTase_dom"/>
</dbReference>
<dbReference type="PATRIC" id="fig|1706437.3.peg.43"/>
<gene>
    <name evidence="4" type="ORF">APG10_00990</name>
    <name evidence="5" type="ORF">APG11_00042</name>
    <name evidence="6" type="ORF">APG12_00041</name>
</gene>
<comment type="caution">
    <text evidence="4">The sequence shown here is derived from an EMBL/GenBank/DDBJ whole genome shotgun (WGS) entry which is preliminary data.</text>
</comment>
<dbReference type="EMBL" id="LNGE01000023">
    <property type="protein sequence ID" value="KYC45287.1"/>
    <property type="molecule type" value="Genomic_DNA"/>
</dbReference>
<feature type="domain" description="Phosphoribosyltransferase" evidence="3">
    <location>
        <begin position="24"/>
        <end position="147"/>
    </location>
</feature>
<accession>A0A150IK26</accession>
<evidence type="ECO:0000313" key="7">
    <source>
        <dbReference type="Proteomes" id="UP000091929"/>
    </source>
</evidence>
<dbReference type="PATRIC" id="fig|1706436.3.peg.1004"/>
<reference evidence="7 8" key="1">
    <citation type="journal article" date="2016" name="ISME J.">
        <title>Chasing the elusive Euryarchaeota class WSA2: genomes reveal a uniquely fastidious methyl-reducing methanogen.</title>
        <authorList>
            <person name="Nobu M.K."/>
            <person name="Narihiro T."/>
            <person name="Kuroda K."/>
            <person name="Mei R."/>
            <person name="Liu W.T."/>
        </authorList>
    </citation>
    <scope>NUCLEOTIDE SEQUENCE [LARGE SCALE GENOMIC DNA]</scope>
    <source>
        <strain evidence="4">B03fssc0709_Meth_Bin005</strain>
        <strain evidence="5">B15fssc0709_Meth_Bin003</strain>
        <strain evidence="6">BMIXfssc0709_Meth_Bin006</strain>
    </source>
</reference>
<organism evidence="4 8">
    <name type="scientific">Candidatus Methanofastidiosum methylothiophilum</name>
    <dbReference type="NCBI Taxonomy" id="1705564"/>
    <lineage>
        <taxon>Archaea</taxon>
        <taxon>Methanobacteriati</taxon>
        <taxon>Methanobacteriota</taxon>
        <taxon>Stenosarchaea group</taxon>
        <taxon>Candidatus Methanofastidiosia</taxon>
        <taxon>Candidatus Methanofastidiosales</taxon>
        <taxon>Candidatus Methanofastidiosaceae</taxon>
        <taxon>Candidatus Methanofastidiosum</taxon>
    </lineage>
</organism>
<dbReference type="GO" id="GO:0016757">
    <property type="term" value="F:glycosyltransferase activity"/>
    <property type="evidence" value="ECO:0007669"/>
    <property type="project" value="UniProtKB-KW"/>
</dbReference>
<name>A0A150IK26_9EURY</name>
<dbReference type="Gene3D" id="3.40.50.2020">
    <property type="match status" value="1"/>
</dbReference>
<dbReference type="InterPro" id="IPR029057">
    <property type="entry name" value="PRTase-like"/>
</dbReference>
<dbReference type="EMBL" id="LNGF01000001">
    <property type="protein sequence ID" value="KYC48731.1"/>
    <property type="molecule type" value="Genomic_DNA"/>
</dbReference>
<dbReference type="Proteomes" id="UP000092403">
    <property type="component" value="Unassembled WGS sequence"/>
</dbReference>
<evidence type="ECO:0000256" key="2">
    <source>
        <dbReference type="ARBA" id="ARBA00022679"/>
    </source>
</evidence>
<dbReference type="SUPFAM" id="SSF53271">
    <property type="entry name" value="PRTase-like"/>
    <property type="match status" value="1"/>
</dbReference>
<dbReference type="PANTHER" id="PTHR43363:SF1">
    <property type="entry name" value="HYPOXANTHINE-GUANINE PHOSPHORIBOSYLTRANSFERASE"/>
    <property type="match status" value="1"/>
</dbReference>
<dbReference type="PANTHER" id="PTHR43363">
    <property type="entry name" value="HYPOXANTHINE PHOSPHORIBOSYLTRANSFERASE"/>
    <property type="match status" value="1"/>
</dbReference>
<keyword evidence="2 4" id="KW-0808">Transferase</keyword>
<evidence type="ECO:0000256" key="1">
    <source>
        <dbReference type="ARBA" id="ARBA00022676"/>
    </source>
</evidence>
<dbReference type="CDD" id="cd06223">
    <property type="entry name" value="PRTases_typeI"/>
    <property type="match status" value="1"/>
</dbReference>
<dbReference type="Proteomes" id="UP000091929">
    <property type="component" value="Unassembled WGS sequence"/>
</dbReference>
<dbReference type="PATRIC" id="fig|1706438.3.peg.42"/>
<evidence type="ECO:0000313" key="4">
    <source>
        <dbReference type="EMBL" id="KYC45287.1"/>
    </source>
</evidence>
<dbReference type="AlphaFoldDB" id="A0A150IK26"/>
<evidence type="ECO:0000313" key="5">
    <source>
        <dbReference type="EMBL" id="KYC48731.1"/>
    </source>
</evidence>
<keyword evidence="1 4" id="KW-0328">Glycosyltransferase</keyword>
<evidence type="ECO:0000313" key="6">
    <source>
        <dbReference type="EMBL" id="KYC51379.1"/>
    </source>
</evidence>
<dbReference type="Proteomes" id="UP000092401">
    <property type="component" value="Unassembled WGS sequence"/>
</dbReference>
<proteinExistence type="predicted"/>
<evidence type="ECO:0000259" key="3">
    <source>
        <dbReference type="Pfam" id="PF00156"/>
    </source>
</evidence>
<dbReference type="EMBL" id="LNJC01000001">
    <property type="protein sequence ID" value="KYC51379.1"/>
    <property type="molecule type" value="Genomic_DNA"/>
</dbReference>
<evidence type="ECO:0000313" key="8">
    <source>
        <dbReference type="Proteomes" id="UP000092401"/>
    </source>
</evidence>
<sequence>MDILYLDWSKVDEAIWTMCDLIKKDYDFDVIVGISRGGLIPAVRISHIFDNKRLLLMEAKYYKDIGVRDDKPQITLTLKKEDVLGKKILLVDDVADTGVTLVAVKEYIEGLSPKEVRVAVVASKPISIVKPDYTVFNTDKWIVFPWEKMPVEKRK</sequence>